<evidence type="ECO:0000256" key="8">
    <source>
        <dbReference type="ARBA" id="ARBA00022692"/>
    </source>
</evidence>
<dbReference type="SUPFAM" id="SSF56219">
    <property type="entry name" value="DNase I-like"/>
    <property type="match status" value="1"/>
</dbReference>
<dbReference type="SMART" id="SM00324">
    <property type="entry name" value="RhoGAP"/>
    <property type="match status" value="1"/>
</dbReference>
<dbReference type="Gene3D" id="2.30.29.110">
    <property type="match status" value="1"/>
</dbReference>
<gene>
    <name evidence="19" type="ORF">BATDEDRAFT_36021</name>
</gene>
<dbReference type="STRING" id="684364.F4PBH0"/>
<evidence type="ECO:0000313" key="20">
    <source>
        <dbReference type="Proteomes" id="UP000007241"/>
    </source>
</evidence>
<keyword evidence="6" id="KW-0813">Transport</keyword>
<dbReference type="InParanoid" id="F4PBH0"/>
<dbReference type="FunFam" id="2.60.40.10:FF:000132">
    <property type="entry name" value="Inositol polyphosphate 5-phosphatase OCRL-1 isoform b"/>
    <property type="match status" value="1"/>
</dbReference>
<evidence type="ECO:0000256" key="6">
    <source>
        <dbReference type="ARBA" id="ARBA00022448"/>
    </source>
</evidence>
<dbReference type="Pfam" id="PF00620">
    <property type="entry name" value="RhoGAP"/>
    <property type="match status" value="1"/>
</dbReference>
<dbReference type="Proteomes" id="UP000007241">
    <property type="component" value="Unassembled WGS sequence"/>
</dbReference>
<dbReference type="GO" id="GO:0016020">
    <property type="term" value="C:membrane"/>
    <property type="evidence" value="ECO:0000318"/>
    <property type="project" value="GO_Central"/>
</dbReference>
<dbReference type="GO" id="GO:0022900">
    <property type="term" value="P:electron transport chain"/>
    <property type="evidence" value="ECO:0007669"/>
    <property type="project" value="InterPro"/>
</dbReference>
<dbReference type="PANTHER" id="PTHR11200:SF300">
    <property type="entry name" value="TYPE II INOSITOL 1,4,5-TRISPHOSPHATE 5-PHOSPHATASE"/>
    <property type="match status" value="1"/>
</dbReference>
<dbReference type="OMA" id="SIFHADH"/>
<dbReference type="InterPro" id="IPR008936">
    <property type="entry name" value="Rho_GTPase_activation_prot"/>
</dbReference>
<evidence type="ECO:0000313" key="19">
    <source>
        <dbReference type="EMBL" id="EGF77323.1"/>
    </source>
</evidence>
<keyword evidence="11" id="KW-0249">Electron transport</keyword>
<evidence type="ECO:0000256" key="15">
    <source>
        <dbReference type="ARBA" id="ARBA00023329"/>
    </source>
</evidence>
<keyword evidence="20" id="KW-1185">Reference proteome</keyword>
<feature type="transmembrane region" description="Helical" evidence="17">
    <location>
        <begin position="1207"/>
        <end position="1227"/>
    </location>
</feature>
<dbReference type="SUPFAM" id="SSF48350">
    <property type="entry name" value="GTPase activation domain, GAP"/>
    <property type="match status" value="1"/>
</dbReference>
<dbReference type="HOGENOM" id="CLU_006779_3_1_1"/>
<dbReference type="Gene3D" id="3.60.10.10">
    <property type="entry name" value="Endonuclease/exonuclease/phosphatase"/>
    <property type="match status" value="1"/>
</dbReference>
<accession>F4PBH0</accession>
<dbReference type="InterPro" id="IPR013783">
    <property type="entry name" value="Ig-like_fold"/>
</dbReference>
<dbReference type="GO" id="GO:0004439">
    <property type="term" value="F:phosphatidylinositol-4,5-bisphosphate 5-phosphatase activity"/>
    <property type="evidence" value="ECO:0000318"/>
    <property type="project" value="GO_Central"/>
</dbReference>
<evidence type="ECO:0000256" key="1">
    <source>
        <dbReference type="ARBA" id="ARBA00003195"/>
    </source>
</evidence>
<dbReference type="PANTHER" id="PTHR11200">
    <property type="entry name" value="INOSITOL 5-PHOSPHATASE"/>
    <property type="match status" value="1"/>
</dbReference>
<dbReference type="InterPro" id="IPR000300">
    <property type="entry name" value="IPPc"/>
</dbReference>
<dbReference type="FunFam" id="1.10.555.10:FF:000132">
    <property type="entry name" value="Inositol polyphosphate-5-phosphatase B"/>
    <property type="match status" value="1"/>
</dbReference>
<dbReference type="GeneID" id="18240952"/>
<evidence type="ECO:0000256" key="10">
    <source>
        <dbReference type="ARBA" id="ARBA00022792"/>
    </source>
</evidence>
<dbReference type="InterPro" id="IPR012576">
    <property type="entry name" value="NDUFB3"/>
</dbReference>
<evidence type="ECO:0000256" key="11">
    <source>
        <dbReference type="ARBA" id="ARBA00022982"/>
    </source>
</evidence>
<keyword evidence="13" id="KW-0496">Mitochondrion</keyword>
<evidence type="ECO:0000256" key="17">
    <source>
        <dbReference type="SAM" id="Phobius"/>
    </source>
</evidence>
<dbReference type="PROSITE" id="PS50238">
    <property type="entry name" value="RHOGAP"/>
    <property type="match status" value="1"/>
</dbReference>
<keyword evidence="10" id="KW-0999">Mitochondrion inner membrane</keyword>
<dbReference type="GO" id="GO:0005743">
    <property type="term" value="C:mitochondrial inner membrane"/>
    <property type="evidence" value="ECO:0007669"/>
    <property type="project" value="UniProtKB-SubCell"/>
</dbReference>
<feature type="domain" description="Rho-GAP" evidence="18">
    <location>
        <begin position="892"/>
        <end position="1074"/>
    </location>
</feature>
<proteinExistence type="inferred from homology"/>
<dbReference type="RefSeq" id="XP_006681990.1">
    <property type="nucleotide sequence ID" value="XM_006681927.1"/>
</dbReference>
<dbReference type="InterPro" id="IPR036691">
    <property type="entry name" value="Endo/exonu/phosph_ase_sf"/>
</dbReference>
<dbReference type="GO" id="GO:0007165">
    <property type="term" value="P:signal transduction"/>
    <property type="evidence" value="ECO:0007669"/>
    <property type="project" value="InterPro"/>
</dbReference>
<dbReference type="InterPro" id="IPR000198">
    <property type="entry name" value="RhoGAP_dom"/>
</dbReference>
<keyword evidence="7" id="KW-0679">Respiratory chain</keyword>
<comment type="subcellular location">
    <subcellularLocation>
        <location evidence="4">Cytoplasmic vesicle</location>
        <location evidence="4">Phagosome membrane</location>
    </subcellularLocation>
    <subcellularLocation>
        <location evidence="2">Early endosome membrane</location>
    </subcellularLocation>
    <subcellularLocation>
        <location evidence="3">Mitochondrion inner membrane</location>
        <topology evidence="3">Single-pass membrane protein</topology>
        <orientation evidence="3">Matrix side</orientation>
    </subcellularLocation>
</comment>
<keyword evidence="9" id="KW-0967">Endosome</keyword>
<evidence type="ECO:0000256" key="7">
    <source>
        <dbReference type="ARBA" id="ARBA00022660"/>
    </source>
</evidence>
<evidence type="ECO:0000256" key="5">
    <source>
        <dbReference type="ARBA" id="ARBA00005667"/>
    </source>
</evidence>
<evidence type="ECO:0000256" key="2">
    <source>
        <dbReference type="ARBA" id="ARBA00004146"/>
    </source>
</evidence>
<dbReference type="EMBL" id="GL882892">
    <property type="protein sequence ID" value="EGF77323.1"/>
    <property type="molecule type" value="Genomic_DNA"/>
</dbReference>
<keyword evidence="8 17" id="KW-0812">Transmembrane</keyword>
<dbReference type="Pfam" id="PF21310">
    <property type="entry name" value="OCRL-like_ASH"/>
    <property type="match status" value="1"/>
</dbReference>
<name>F4PBH0_BATDJ</name>
<evidence type="ECO:0000259" key="18">
    <source>
        <dbReference type="PROSITE" id="PS50238"/>
    </source>
</evidence>
<organism evidence="19 20">
    <name type="scientific">Batrachochytrium dendrobatidis (strain JAM81 / FGSC 10211)</name>
    <name type="common">Frog chytrid fungus</name>
    <dbReference type="NCBI Taxonomy" id="684364"/>
    <lineage>
        <taxon>Eukaryota</taxon>
        <taxon>Fungi</taxon>
        <taxon>Fungi incertae sedis</taxon>
        <taxon>Chytridiomycota</taxon>
        <taxon>Chytridiomycota incertae sedis</taxon>
        <taxon>Chytridiomycetes</taxon>
        <taxon>Rhizophydiales</taxon>
        <taxon>Rhizophydiales incertae sedis</taxon>
        <taxon>Batrachochytrium</taxon>
    </lineage>
</organism>
<dbReference type="Pfam" id="PF22669">
    <property type="entry name" value="Exo_endo_phos2"/>
    <property type="match status" value="1"/>
</dbReference>
<dbReference type="Gene3D" id="1.10.555.10">
    <property type="entry name" value="Rho GTPase activation protein"/>
    <property type="match status" value="1"/>
</dbReference>
<protein>
    <recommendedName>
        <fullName evidence="18">Rho-GAP domain-containing protein</fullName>
    </recommendedName>
</protein>
<dbReference type="Gene3D" id="2.60.40.10">
    <property type="entry name" value="Immunoglobulins"/>
    <property type="match status" value="1"/>
</dbReference>
<comment type="function">
    <text evidence="1">Accessory subunit of the mitochondrial membrane respiratory chain NADH dehydrogenase (Complex I), that is believed not to be involved in catalysis. Complex I functions in the transfer of electrons from NADH to the respiratory chain. The immediate electron acceptor for the enzyme is believed to be ubiquinone.</text>
</comment>
<feature type="compositionally biased region" description="Polar residues" evidence="16">
    <location>
        <begin position="899"/>
        <end position="911"/>
    </location>
</feature>
<dbReference type="GO" id="GO:0005737">
    <property type="term" value="C:cytoplasm"/>
    <property type="evidence" value="ECO:0000318"/>
    <property type="project" value="GO_Central"/>
</dbReference>
<keyword evidence="15" id="KW-0968">Cytoplasmic vesicle</keyword>
<evidence type="ECO:0000256" key="4">
    <source>
        <dbReference type="ARBA" id="ARBA00004580"/>
    </source>
</evidence>
<dbReference type="OrthoDB" id="7862313at2759"/>
<dbReference type="GO" id="GO:0046856">
    <property type="term" value="P:phosphatidylinositol dephosphorylation"/>
    <property type="evidence" value="ECO:0007669"/>
    <property type="project" value="InterPro"/>
</dbReference>
<keyword evidence="12 17" id="KW-1133">Transmembrane helix</keyword>
<dbReference type="SMART" id="SM00128">
    <property type="entry name" value="IPPc"/>
    <property type="match status" value="1"/>
</dbReference>
<evidence type="ECO:0000256" key="16">
    <source>
        <dbReference type="SAM" id="MobiDB-lite"/>
    </source>
</evidence>
<reference evidence="19 20" key="1">
    <citation type="submission" date="2009-12" db="EMBL/GenBank/DDBJ databases">
        <title>The draft genome of Batrachochytrium dendrobatidis.</title>
        <authorList>
            <consortium name="US DOE Joint Genome Institute (JGI-PGF)"/>
            <person name="Kuo A."/>
            <person name="Salamov A."/>
            <person name="Schmutz J."/>
            <person name="Lucas S."/>
            <person name="Pitluck S."/>
            <person name="Rosenblum E."/>
            <person name="Stajich J."/>
            <person name="Eisen M."/>
            <person name="Grigoriev I.V."/>
        </authorList>
    </citation>
    <scope>NUCLEOTIDE SEQUENCE [LARGE SCALE GENOMIC DNA]</scope>
    <source>
        <strain evidence="20">JAM81 / FGSC 10211</strain>
    </source>
</reference>
<dbReference type="AlphaFoldDB" id="F4PBH0"/>
<keyword evidence="14 17" id="KW-0472">Membrane</keyword>
<dbReference type="InterPro" id="IPR046985">
    <property type="entry name" value="IP5"/>
</dbReference>
<comment type="similarity">
    <text evidence="5">Belongs to the complex I NDUFB3 subunit family.</text>
</comment>
<evidence type="ECO:0000256" key="13">
    <source>
        <dbReference type="ARBA" id="ARBA00023128"/>
    </source>
</evidence>
<dbReference type="InterPro" id="IPR048869">
    <property type="entry name" value="OCRL-1_2_ASH"/>
</dbReference>
<dbReference type="GO" id="GO:0031901">
    <property type="term" value="C:early endosome membrane"/>
    <property type="evidence" value="ECO:0007669"/>
    <property type="project" value="UniProtKB-SubCell"/>
</dbReference>
<evidence type="ECO:0000256" key="14">
    <source>
        <dbReference type="ARBA" id="ARBA00023136"/>
    </source>
</evidence>
<dbReference type="Pfam" id="PF08122">
    <property type="entry name" value="NDUF_B12"/>
    <property type="match status" value="1"/>
</dbReference>
<evidence type="ECO:0000256" key="12">
    <source>
        <dbReference type="ARBA" id="ARBA00022989"/>
    </source>
</evidence>
<feature type="region of interest" description="Disordered" evidence="16">
    <location>
        <begin position="892"/>
        <end position="918"/>
    </location>
</feature>
<sequence>MAATLTLSTTMVATEENTDVQAITVFQEKDDFQDGVNQLLRPTEFCTHSVRLSKIRKDGEHRVRIVGVIVNNKGGHEACLMVFKRRHGDSLIIEDILPIYSDFRLTMTQSTPVNLNSPGSIEQSKGGFVLKVSSNKSNEVRFECADVQHLHGLLVEIKTAMAKAGKRCLLEAMGYLSSGKTHAWKRYYEQMRQDTLQSADGALGVRPSSAYRINSSVSNPFISHESNVSANILKSIKDSWAAQELRKREMQFSDYSKLKLCVGSWNVNGRLASESLVPWLGSKEAEDPDMYILGFQEVDLSTEVYIIGNNNMKEEEWSTAIEAALVASRTDKYIKIASKQLIGMLMIVYIRRSLYPFLHDVSTESVGTGILGMMGNKGAVGIRLKLFDSYLCFVNAHLAADTSMVDRRNQDYQEICRRLSFPLQSHFKNYIAYAQANAWVCNSMDAAPSLSGFPTGGGATMSNDNLFNLNRVLLSAFDADHLIWVGDLNYRVPISDAEAKAMIESNRLEELLNFDQLGIEQAASRCFNGFNEGQICFPPTYKYDVGTSRYDTSEKKRSPSWCDRILWFKNPLKVDDPEWLTITSYDSVQQLSMSDHKPVRAHFVAKIRKLNNEKLCESQDEITRGMDKFENEAQPDLVPDSNQVQFGNVRFMVPTTRTIEVENKGQVIAQYRFISPASDDRICKPWCYVSPSTGTLIPGGKIYIDITILVDKSTSPKLNAGRDHLEDILILHTENGKDHFITISGKWLPSSFGNPLGVLCRLARPIRSCTLTELCALYEEVEKAKSSQGGKSNITGSTGNIVDTANLAEANDEVQTNYDSPSPIPPAQVGDRLSFPRELWRIIDFIYKFGMDVDNLFLSTGDSAVTEYLRECLDTGVEFDLSVLLSDEIPENEVDTPCESPSGQSSPIPTDQLQQQTQSLTNTIVSDQSINIEELLSNLSKSNTASMPYVKLPRPRGRAVSVHSAAETLLRLLEALPEPIIPTFLHRRCVLEGYLTFAAARQIIQFLPKDHYSAFMYTTCFLREVLANYRGRGGLDEEKLARLFAPILLQIMNLDDNPKNGFSAIGVGSTIGTTNNAGASTSALPHVTGKGGGTFSPNASSVAVGLSPPKSTSSYLSSVLFGAIGGQWNSHSQQQSQQSTQQKVNAAMIGPPIPPEATSAEFRFFPHWFYRPNAPFLNGSLPEGMKDPWARREAWRSHPFFSLKSRIGLMIPGLTAGLASLGLYILYDQWYTTKGPGAAEAQYWKDWMVEREKRLHSEGQSHSTEAH</sequence>
<evidence type="ECO:0000256" key="3">
    <source>
        <dbReference type="ARBA" id="ARBA00004298"/>
    </source>
</evidence>
<evidence type="ECO:0000256" key="9">
    <source>
        <dbReference type="ARBA" id="ARBA00022753"/>
    </source>
</evidence>